<evidence type="ECO:0000256" key="1">
    <source>
        <dbReference type="PIRSR" id="PIRSR005902-1"/>
    </source>
</evidence>
<dbReference type="EMBL" id="JAAKYA010000027">
    <property type="protein sequence ID" value="NGO38680.1"/>
    <property type="molecule type" value="Genomic_DNA"/>
</dbReference>
<evidence type="ECO:0000313" key="2">
    <source>
        <dbReference type="EMBL" id="NGO38680.1"/>
    </source>
</evidence>
<dbReference type="AlphaFoldDB" id="A0A6M1RZY1"/>
<dbReference type="GO" id="GO:0046872">
    <property type="term" value="F:metal ion binding"/>
    <property type="evidence" value="ECO:0007669"/>
    <property type="project" value="UniProtKB-KW"/>
</dbReference>
<name>A0A6M1RZY1_9BACT</name>
<dbReference type="GO" id="GO:0016788">
    <property type="term" value="F:hydrolase activity, acting on ester bonds"/>
    <property type="evidence" value="ECO:0007669"/>
    <property type="project" value="InterPro"/>
</dbReference>
<comment type="caution">
    <text evidence="2">The sequence shown here is derived from an EMBL/GenBank/DDBJ whole genome shotgun (WGS) entry which is preliminary data.</text>
</comment>
<feature type="binding site" evidence="1">
    <location>
        <position position="153"/>
    </location>
    <ligand>
        <name>a divalent metal cation</name>
        <dbReference type="ChEBI" id="CHEBI:60240"/>
        <label>2</label>
    </ligand>
</feature>
<dbReference type="Gene3D" id="3.20.20.140">
    <property type="entry name" value="Metal-dependent hydrolases"/>
    <property type="match status" value="1"/>
</dbReference>
<dbReference type="PANTHER" id="PTHR47176">
    <property type="entry name" value="OSJNBA0020J04.13 PROTEIN"/>
    <property type="match status" value="1"/>
</dbReference>
<proteinExistence type="predicted"/>
<dbReference type="CDD" id="cd01310">
    <property type="entry name" value="TatD_DNAse"/>
    <property type="match status" value="1"/>
</dbReference>
<protein>
    <submittedName>
        <fullName evidence="2">TatD family hydrolase</fullName>
    </submittedName>
</protein>
<feature type="binding site" evidence="1">
    <location>
        <position position="7"/>
    </location>
    <ligand>
        <name>a divalent metal cation</name>
        <dbReference type="ChEBI" id="CHEBI:60240"/>
        <label>1</label>
    </ligand>
</feature>
<feature type="binding site" evidence="1">
    <location>
        <position position="128"/>
    </location>
    <ligand>
        <name>a divalent metal cation</name>
        <dbReference type="ChEBI" id="CHEBI:60240"/>
        <label>2</label>
    </ligand>
</feature>
<evidence type="ECO:0000313" key="3">
    <source>
        <dbReference type="Proteomes" id="UP000477311"/>
    </source>
</evidence>
<keyword evidence="1" id="KW-0479">Metal-binding</keyword>
<dbReference type="InterPro" id="IPR001130">
    <property type="entry name" value="TatD-like"/>
</dbReference>
<dbReference type="InterPro" id="IPR032466">
    <property type="entry name" value="Metal_Hydrolase"/>
</dbReference>
<feature type="binding site" evidence="1">
    <location>
        <position position="203"/>
    </location>
    <ligand>
        <name>a divalent metal cation</name>
        <dbReference type="ChEBI" id="CHEBI:60240"/>
        <label>1</label>
    </ligand>
</feature>
<gene>
    <name evidence="2" type="ORF">G4L39_04635</name>
</gene>
<dbReference type="PANTHER" id="PTHR47176:SF1">
    <property type="entry name" value="OS04G0577500 PROTEIN"/>
    <property type="match status" value="1"/>
</dbReference>
<feature type="binding site" evidence="1">
    <location>
        <position position="92"/>
    </location>
    <ligand>
        <name>a divalent metal cation</name>
        <dbReference type="ChEBI" id="CHEBI:60240"/>
        <label>1</label>
    </ligand>
</feature>
<keyword evidence="3" id="KW-1185">Reference proteome</keyword>
<dbReference type="Proteomes" id="UP000477311">
    <property type="component" value="Unassembled WGS sequence"/>
</dbReference>
<dbReference type="PIRSF" id="PIRSF005902">
    <property type="entry name" value="DNase_TatD"/>
    <property type="match status" value="1"/>
</dbReference>
<reference evidence="2 3" key="1">
    <citation type="submission" date="2020-02" db="EMBL/GenBank/DDBJ databases">
        <title>Draft genome sequence of Limisphaera ngatamarikiensis NGM72.4T, a thermophilic Verrucomicrobia grouped in subdivision 3.</title>
        <authorList>
            <person name="Carere C.R."/>
            <person name="Steen J."/>
            <person name="Hugenholtz P."/>
            <person name="Stott M.B."/>
        </authorList>
    </citation>
    <scope>NUCLEOTIDE SEQUENCE [LARGE SCALE GENOMIC DNA]</scope>
    <source>
        <strain evidence="2 3">NGM72.4</strain>
    </source>
</reference>
<dbReference type="SUPFAM" id="SSF51556">
    <property type="entry name" value="Metallo-dependent hydrolases"/>
    <property type="match status" value="1"/>
</dbReference>
<dbReference type="Pfam" id="PF01026">
    <property type="entry name" value="TatD_DNase"/>
    <property type="match status" value="1"/>
</dbReference>
<dbReference type="RefSeq" id="WP_165106273.1">
    <property type="nucleotide sequence ID" value="NZ_JAAKYA010000027.1"/>
</dbReference>
<keyword evidence="2" id="KW-0378">Hydrolase</keyword>
<accession>A0A6M1RZY1</accession>
<feature type="binding site" evidence="1">
    <location>
        <position position="9"/>
    </location>
    <ligand>
        <name>a divalent metal cation</name>
        <dbReference type="ChEBI" id="CHEBI:60240"/>
        <label>1</label>
    </ligand>
</feature>
<sequence length="291" mass="32952">MRFYDAHNHLQDERFGGRQAELLQLCRARGITAMVVNGSCEEDWPHVLELARLHPEVIPSFGYHPWYVGERSPAWLDQLRTRLREIPSAVGEIGLDRWKPDLPYEGQEEVFLAQLQLAAEANLPASIHCLRAWGRLYELLRTHPRPACGFLLHSYGGPPEMVRPLAQLGAYFSLPGYFARPGKTRQQEAFRLVPPDRLLIETDAPDQLPPPERLLHPLQDQQSGRPINHPANLPAVYAFAAELRGWSLETLAARVEENFHRLFGHVWPGKLSPPIQRTTTEATANPNAPVT</sequence>
<organism evidence="2 3">
    <name type="scientific">Limisphaera ngatamarikiensis</name>
    <dbReference type="NCBI Taxonomy" id="1324935"/>
    <lineage>
        <taxon>Bacteria</taxon>
        <taxon>Pseudomonadati</taxon>
        <taxon>Verrucomicrobiota</taxon>
        <taxon>Verrucomicrobiia</taxon>
        <taxon>Limisphaerales</taxon>
        <taxon>Limisphaeraceae</taxon>
        <taxon>Limisphaera</taxon>
    </lineage>
</organism>